<dbReference type="InterPro" id="IPR008984">
    <property type="entry name" value="SMAD_FHA_dom_sf"/>
</dbReference>
<feature type="domain" description="FHA" evidence="2">
    <location>
        <begin position="198"/>
        <end position="247"/>
    </location>
</feature>
<keyword evidence="1" id="KW-0597">Phosphoprotein</keyword>
<evidence type="ECO:0000313" key="3">
    <source>
        <dbReference type="EMBL" id="MFC6011693.1"/>
    </source>
</evidence>
<proteinExistence type="predicted"/>
<organism evidence="3 4">
    <name type="scientific">Nocardia lasii</name>
    <dbReference type="NCBI Taxonomy" id="1616107"/>
    <lineage>
        <taxon>Bacteria</taxon>
        <taxon>Bacillati</taxon>
        <taxon>Actinomycetota</taxon>
        <taxon>Actinomycetes</taxon>
        <taxon>Mycobacteriales</taxon>
        <taxon>Nocardiaceae</taxon>
        <taxon>Nocardia</taxon>
    </lineage>
</organism>
<dbReference type="PROSITE" id="PS50006">
    <property type="entry name" value="FHA_DOMAIN"/>
    <property type="match status" value="1"/>
</dbReference>
<protein>
    <submittedName>
        <fullName evidence="3">FHA domain-containing protein</fullName>
    </submittedName>
</protein>
<comment type="caution">
    <text evidence="3">The sequence shown here is derived from an EMBL/GenBank/DDBJ whole genome shotgun (WGS) entry which is preliminary data.</text>
</comment>
<reference evidence="4" key="1">
    <citation type="journal article" date="2019" name="Int. J. Syst. Evol. Microbiol.">
        <title>The Global Catalogue of Microorganisms (GCM) 10K type strain sequencing project: providing services to taxonomists for standard genome sequencing and annotation.</title>
        <authorList>
            <consortium name="The Broad Institute Genomics Platform"/>
            <consortium name="The Broad Institute Genome Sequencing Center for Infectious Disease"/>
            <person name="Wu L."/>
            <person name="Ma J."/>
        </authorList>
    </citation>
    <scope>NUCLEOTIDE SEQUENCE [LARGE SCALE GENOMIC DNA]</scope>
    <source>
        <strain evidence="4">CCUG 36956</strain>
    </source>
</reference>
<evidence type="ECO:0000256" key="1">
    <source>
        <dbReference type="ARBA" id="ARBA00022553"/>
    </source>
</evidence>
<dbReference type="InterPro" id="IPR000253">
    <property type="entry name" value="FHA_dom"/>
</dbReference>
<dbReference type="Pfam" id="PF16697">
    <property type="entry name" value="Yop-YscD_cpl"/>
    <property type="match status" value="1"/>
</dbReference>
<accession>A0ABW1JTC7</accession>
<dbReference type="RefSeq" id="WP_378603848.1">
    <property type="nucleotide sequence ID" value="NZ_JBHSQN010000006.1"/>
</dbReference>
<dbReference type="InterPro" id="IPR032030">
    <property type="entry name" value="YscD_cytoplasmic_dom"/>
</dbReference>
<dbReference type="SUPFAM" id="SSF49879">
    <property type="entry name" value="SMAD/FHA domain"/>
    <property type="match status" value="1"/>
</dbReference>
<evidence type="ECO:0000259" key="2">
    <source>
        <dbReference type="PROSITE" id="PS50006"/>
    </source>
</evidence>
<dbReference type="Gene3D" id="2.60.200.20">
    <property type="match status" value="1"/>
</dbReference>
<evidence type="ECO:0000313" key="4">
    <source>
        <dbReference type="Proteomes" id="UP001596223"/>
    </source>
</evidence>
<dbReference type="Proteomes" id="UP001596223">
    <property type="component" value="Unassembled WGS sequence"/>
</dbReference>
<keyword evidence="4" id="KW-1185">Reference proteome</keyword>
<dbReference type="CDD" id="cd00060">
    <property type="entry name" value="FHA"/>
    <property type="match status" value="1"/>
</dbReference>
<name>A0ABW1JTC7_9NOCA</name>
<sequence>MSIILSAATLLLVLGGAYYLRAQWLTHRRGVAEAPRRALDRVEAMLPAPSVESLQHRIVARVIDASLRTLTARVVPDHVVVTFAGSLEPTLRAHWSRIAAELAAETTAIAQREEYETVGTAYEYRLDATYSPRRFTLEVSFPDERARAREFDDYTAYAPETPRDSDDYTESAANSAVPQWFLVLPDGRSYVLEAGHDFTVGAASDCDVVFNTRHVSRNHLRLTVSADSLRIDDLASTNGTFVDGTRITSHTIRYDATLRLGPDADCELLYRLEQGPH</sequence>
<gene>
    <name evidence="3" type="ORF">ACFP3H_11570</name>
</gene>
<dbReference type="EMBL" id="JBHSQN010000006">
    <property type="protein sequence ID" value="MFC6011693.1"/>
    <property type="molecule type" value="Genomic_DNA"/>
</dbReference>
<dbReference type="SMART" id="SM00240">
    <property type="entry name" value="FHA"/>
    <property type="match status" value="1"/>
</dbReference>